<dbReference type="PROSITE" id="PS50011">
    <property type="entry name" value="PROTEIN_KINASE_DOM"/>
    <property type="match status" value="3"/>
</dbReference>
<dbReference type="InterPro" id="IPR000719">
    <property type="entry name" value="Prot_kinase_dom"/>
</dbReference>
<dbReference type="EMBL" id="AZST01000565">
    <property type="protein sequence ID" value="KEP48165.1"/>
    <property type="molecule type" value="Genomic_DNA"/>
</dbReference>
<dbReference type="HOGENOM" id="CLU_013667_0_0_1"/>
<dbReference type="GO" id="GO:0005524">
    <property type="term" value="F:ATP binding"/>
    <property type="evidence" value="ECO:0007669"/>
    <property type="project" value="InterPro"/>
</dbReference>
<reference evidence="3 4" key="1">
    <citation type="submission" date="2013-12" db="EMBL/GenBank/DDBJ databases">
        <authorList>
            <person name="Cubeta M."/>
            <person name="Pakala S."/>
            <person name="Fedorova N."/>
            <person name="Thomas E."/>
            <person name="Dean R."/>
            <person name="Jabaji S."/>
            <person name="Neate S."/>
            <person name="Toda T."/>
            <person name="Tavantzis S."/>
            <person name="Vilgalys R."/>
            <person name="Bharathan N."/>
            <person name="Pakala S."/>
            <person name="Losada L.S."/>
            <person name="Zafar N."/>
            <person name="Nierman W."/>
        </authorList>
    </citation>
    <scope>NUCLEOTIDE SEQUENCE [LARGE SCALE GENOMIC DNA]</scope>
    <source>
        <strain evidence="3 4">123E</strain>
    </source>
</reference>
<evidence type="ECO:0000313" key="4">
    <source>
        <dbReference type="Proteomes" id="UP000027456"/>
    </source>
</evidence>
<gene>
    <name evidence="3" type="ORF">V565_132150</name>
</gene>
<dbReference type="SUPFAM" id="SSF56112">
    <property type="entry name" value="Protein kinase-like (PK-like)"/>
    <property type="match status" value="3"/>
</dbReference>
<feature type="domain" description="Protein kinase" evidence="2">
    <location>
        <begin position="171"/>
        <end position="413"/>
    </location>
</feature>
<dbReference type="InterPro" id="IPR051681">
    <property type="entry name" value="Ser/Thr_Kinases-Pseudokinases"/>
</dbReference>
<keyword evidence="4" id="KW-1185">Reference proteome</keyword>
<accession>A0A074RS73</accession>
<dbReference type="GO" id="GO:0004674">
    <property type="term" value="F:protein serine/threonine kinase activity"/>
    <property type="evidence" value="ECO:0007669"/>
    <property type="project" value="TreeGrafter"/>
</dbReference>
<evidence type="ECO:0000256" key="1">
    <source>
        <dbReference type="SAM" id="MobiDB-lite"/>
    </source>
</evidence>
<comment type="caution">
    <text evidence="3">The sequence shown here is derived from an EMBL/GenBank/DDBJ whole genome shotgun (WGS) entry which is preliminary data.</text>
</comment>
<feature type="domain" description="Protein kinase" evidence="2">
    <location>
        <begin position="401"/>
        <end position="696"/>
    </location>
</feature>
<dbReference type="PANTHER" id="PTHR44329">
    <property type="entry name" value="SERINE/THREONINE-PROTEIN KINASE TNNI3K-RELATED"/>
    <property type="match status" value="1"/>
</dbReference>
<dbReference type="STRING" id="1423351.A0A074RS73"/>
<keyword evidence="3" id="KW-0418">Kinase</keyword>
<protein>
    <submittedName>
        <fullName evidence="3">Tyrosine kinase catalytic domain protein</fullName>
    </submittedName>
</protein>
<dbReference type="Gene3D" id="1.10.510.10">
    <property type="entry name" value="Transferase(Phosphotransferase) domain 1"/>
    <property type="match status" value="3"/>
</dbReference>
<dbReference type="AlphaFoldDB" id="A0A074RS73"/>
<keyword evidence="3" id="KW-0808">Transferase</keyword>
<dbReference type="OrthoDB" id="5979581at2759"/>
<evidence type="ECO:0000313" key="3">
    <source>
        <dbReference type="EMBL" id="KEP48165.1"/>
    </source>
</evidence>
<evidence type="ECO:0000259" key="2">
    <source>
        <dbReference type="PROSITE" id="PS50011"/>
    </source>
</evidence>
<dbReference type="Pfam" id="PF00069">
    <property type="entry name" value="Pkinase"/>
    <property type="match status" value="3"/>
</dbReference>
<feature type="domain" description="Protein kinase" evidence="2">
    <location>
        <begin position="1"/>
        <end position="140"/>
    </location>
</feature>
<feature type="region of interest" description="Disordered" evidence="1">
    <location>
        <begin position="1"/>
        <end position="20"/>
    </location>
</feature>
<sequence>MICDFGRSGKPRDPPVEVSDSSPFVGTVRYMSPELFAQNVTRPTPAADMWAYGCIALEILCRIPPYHEVSGEYEIGRLIKTGHPPSIRPRGARATLINDILWDAMSSCWKAPDWRPTSHTFLTQLTQMQERGEIPPSPVLLDLFPTMSGGPTTIIPWPEGLVDLNEIVDIEWSGGKLASSVRSSVWLAFHSGEGAHGDLTPVVIKVPRLNANRENSTRHDHLQNLLRKMVLHRYGVRHRNIIDLLGIDSTFTPHPGFVLENCSGGNLVTMRDILEGLHYMHSYPIPIPQGDLTPDNILVDRNGVAKISLFSIGRALVALPPTEAVTASMGSLLPLRWMSPELLSVNQQPTTESDMWAAGCVCYWILTGLQPYATHRRDDFAGVESVRGHPPGTLENVDIYHSAWITNGSKEFLGVLQALEGRKLRWLPLNVVDLSGKVRSIGTGETEDGARVAQYTTVWKEYNYVKQRREGDTYVSMTLYETTYAPKWYSKSTPVAIKLAPNKPSNKQPSITLIHKPNWSSRERVQILKDIIEAIAYLHDHPNGSIAHGDIQPANIFVLSNGRAKLTNFSCAFQYIVTHPNSHISLSAMASTPLLPSLYCSPEQYAESGEDRIFLSTLATDIWSFGSVILSMFSMDFRHRDPASHVTQFATGTISYELEDTSETYRWTKGLIESMLVLDPARRQKARAVMDTLVEL</sequence>
<proteinExistence type="predicted"/>
<name>A0A074RS73_9AGAM</name>
<organism evidence="3 4">
    <name type="scientific">Rhizoctonia solani 123E</name>
    <dbReference type="NCBI Taxonomy" id="1423351"/>
    <lineage>
        <taxon>Eukaryota</taxon>
        <taxon>Fungi</taxon>
        <taxon>Dikarya</taxon>
        <taxon>Basidiomycota</taxon>
        <taxon>Agaricomycotina</taxon>
        <taxon>Agaricomycetes</taxon>
        <taxon>Cantharellales</taxon>
        <taxon>Ceratobasidiaceae</taxon>
        <taxon>Rhizoctonia</taxon>
    </lineage>
</organism>
<dbReference type="Proteomes" id="UP000027456">
    <property type="component" value="Unassembled WGS sequence"/>
</dbReference>
<dbReference type="InterPro" id="IPR011009">
    <property type="entry name" value="Kinase-like_dom_sf"/>
</dbReference>